<evidence type="ECO:0000313" key="4">
    <source>
        <dbReference type="EMBL" id="KAG9465146.1"/>
    </source>
</evidence>
<gene>
    <name evidence="4" type="ORF">GDO78_018810</name>
</gene>
<comment type="caution">
    <text evidence="4">The sequence shown here is derived from an EMBL/GenBank/DDBJ whole genome shotgun (WGS) entry which is preliminary data.</text>
</comment>
<accession>A0A8J6ECK0</accession>
<dbReference type="EMBL" id="WNTK01003399">
    <property type="protein sequence ID" value="KAG9465146.1"/>
    <property type="molecule type" value="Genomic_DNA"/>
</dbReference>
<evidence type="ECO:0000256" key="2">
    <source>
        <dbReference type="SAM" id="Phobius"/>
    </source>
</evidence>
<keyword evidence="2" id="KW-0472">Membrane</keyword>
<dbReference type="InterPro" id="IPR000182">
    <property type="entry name" value="GNAT_dom"/>
</dbReference>
<evidence type="ECO:0000313" key="5">
    <source>
        <dbReference type="Proteomes" id="UP000770717"/>
    </source>
</evidence>
<dbReference type="Pfam" id="PF00583">
    <property type="entry name" value="Acetyltransf_1"/>
    <property type="match status" value="1"/>
</dbReference>
<name>A0A8J6ECK0_ELECQ</name>
<dbReference type="AlphaFoldDB" id="A0A8J6ECK0"/>
<dbReference type="InterPro" id="IPR050769">
    <property type="entry name" value="NAT_camello-type"/>
</dbReference>
<feature type="domain" description="N-acetyltransferase" evidence="3">
    <location>
        <begin position="71"/>
        <end position="220"/>
    </location>
</feature>
<keyword evidence="2" id="KW-1133">Transmembrane helix</keyword>
<proteinExistence type="predicted"/>
<protein>
    <recommendedName>
        <fullName evidence="3">N-acetyltransferase domain-containing protein</fullName>
    </recommendedName>
</protein>
<dbReference type="OrthoDB" id="41532at2759"/>
<dbReference type="Proteomes" id="UP000770717">
    <property type="component" value="Unassembled WGS sequence"/>
</dbReference>
<dbReference type="Gene3D" id="3.40.630.30">
    <property type="match status" value="1"/>
</dbReference>
<dbReference type="PROSITE" id="PS51186">
    <property type="entry name" value="GNAT"/>
    <property type="match status" value="1"/>
</dbReference>
<dbReference type="PANTHER" id="PTHR13947">
    <property type="entry name" value="GNAT FAMILY N-ACETYLTRANSFERASE"/>
    <property type="match status" value="1"/>
</dbReference>
<evidence type="ECO:0000259" key="3">
    <source>
        <dbReference type="PROSITE" id="PS51186"/>
    </source>
</evidence>
<organism evidence="4 5">
    <name type="scientific">Eleutherodactylus coqui</name>
    <name type="common">Puerto Rican coqui</name>
    <dbReference type="NCBI Taxonomy" id="57060"/>
    <lineage>
        <taxon>Eukaryota</taxon>
        <taxon>Metazoa</taxon>
        <taxon>Chordata</taxon>
        <taxon>Craniata</taxon>
        <taxon>Vertebrata</taxon>
        <taxon>Euteleostomi</taxon>
        <taxon>Amphibia</taxon>
        <taxon>Batrachia</taxon>
        <taxon>Anura</taxon>
        <taxon>Neobatrachia</taxon>
        <taxon>Hyloidea</taxon>
        <taxon>Eleutherodactylidae</taxon>
        <taxon>Eleutherodactylinae</taxon>
        <taxon>Eleutherodactylus</taxon>
        <taxon>Eleutherodactylus</taxon>
    </lineage>
</organism>
<keyword evidence="2" id="KW-0812">Transmembrane</keyword>
<sequence>MSAYNVRLYKESDLRSVQEIYTSGCCEHISPAFYHALKQPRSWLFLLVGLLLPLATYGSIVLSVLGVIGALLILWLPGREFYQYCARNGVAKDLKDIRKYYLQREGYCFWVVESDGQVVGMVAAIPIITPHEKNKNLELKRMYISSQHRGKGIGKLLCRTVIDFARKSGCNAVVLSTTSIQATAIQLYLKMGFKCSDTDEYSALLGLIGISWVGYRYNISSSR</sequence>
<evidence type="ECO:0000256" key="1">
    <source>
        <dbReference type="ARBA" id="ARBA00022679"/>
    </source>
</evidence>
<dbReference type="PANTHER" id="PTHR13947:SF59">
    <property type="entry name" value="N-ACETYLTRANSFERASE CML6-RELATED"/>
    <property type="match status" value="1"/>
</dbReference>
<keyword evidence="1" id="KW-0808">Transferase</keyword>
<feature type="transmembrane region" description="Helical" evidence="2">
    <location>
        <begin position="43"/>
        <end position="76"/>
    </location>
</feature>
<dbReference type="CDD" id="cd04301">
    <property type="entry name" value="NAT_SF"/>
    <property type="match status" value="1"/>
</dbReference>
<dbReference type="InterPro" id="IPR016181">
    <property type="entry name" value="Acyl_CoA_acyltransferase"/>
</dbReference>
<dbReference type="GO" id="GO:0008080">
    <property type="term" value="F:N-acetyltransferase activity"/>
    <property type="evidence" value="ECO:0007669"/>
    <property type="project" value="InterPro"/>
</dbReference>
<dbReference type="SUPFAM" id="SSF55729">
    <property type="entry name" value="Acyl-CoA N-acyltransferases (Nat)"/>
    <property type="match status" value="1"/>
</dbReference>
<reference evidence="4" key="1">
    <citation type="thesis" date="2020" institute="ProQuest LLC" country="789 East Eisenhower Parkway, Ann Arbor, MI, USA">
        <title>Comparative Genomics and Chromosome Evolution.</title>
        <authorList>
            <person name="Mudd A.B."/>
        </authorList>
    </citation>
    <scope>NUCLEOTIDE SEQUENCE</scope>
    <source>
        <strain evidence="4">HN-11 Male</strain>
        <tissue evidence="4">Kidney and liver</tissue>
    </source>
</reference>
<keyword evidence="5" id="KW-1185">Reference proteome</keyword>